<proteinExistence type="predicted"/>
<comment type="caution">
    <text evidence="1">The sequence shown here is derived from an EMBL/GenBank/DDBJ whole genome shotgun (WGS) entry which is preliminary data.</text>
</comment>
<gene>
    <name evidence="1" type="ORF">SDC9_62009</name>
</gene>
<accession>A0A644XIM3</accession>
<dbReference type="AlphaFoldDB" id="A0A644XIM3"/>
<organism evidence="1">
    <name type="scientific">bioreactor metagenome</name>
    <dbReference type="NCBI Taxonomy" id="1076179"/>
    <lineage>
        <taxon>unclassified sequences</taxon>
        <taxon>metagenomes</taxon>
        <taxon>ecological metagenomes</taxon>
    </lineage>
</organism>
<reference evidence="1" key="1">
    <citation type="submission" date="2019-08" db="EMBL/GenBank/DDBJ databases">
        <authorList>
            <person name="Kucharzyk K."/>
            <person name="Murdoch R.W."/>
            <person name="Higgins S."/>
            <person name="Loffler F."/>
        </authorList>
    </citation>
    <scope>NUCLEOTIDE SEQUENCE</scope>
</reference>
<evidence type="ECO:0000313" key="1">
    <source>
        <dbReference type="EMBL" id="MPM15638.1"/>
    </source>
</evidence>
<name>A0A644XIM3_9ZZZZ</name>
<sequence length="167" mass="18026">MLIPIKDLQDYSGFSNVEDEAFLLITIISIAPSGECRGVGIHGASSQAPLDVLALVLTLGLGYARMECKQQLPCLAEEVDLLIVEKDIHLQLLETPERHQKIHAVASEPADGLGIDHVNLTRLTVGQEALESRSGADGPSRLDIGIGSNIFPSRVLQDILFLEIHLG</sequence>
<protein>
    <submittedName>
        <fullName evidence="1">Uncharacterized protein</fullName>
    </submittedName>
</protein>
<dbReference type="EMBL" id="VSSQ01002476">
    <property type="protein sequence ID" value="MPM15638.1"/>
    <property type="molecule type" value="Genomic_DNA"/>
</dbReference>